<accession>A0A8H3X5A0</accession>
<dbReference type="AlphaFoldDB" id="A0A8H3X5A0"/>
<protein>
    <submittedName>
        <fullName evidence="3">Copper/zinc superoxide dismutase</fullName>
    </submittedName>
</protein>
<dbReference type="Pfam" id="PF00080">
    <property type="entry name" value="Sod_Cu"/>
    <property type="match status" value="1"/>
</dbReference>
<gene>
    <name evidence="3" type="ORF">F8M41_008470</name>
</gene>
<feature type="signal peptide" evidence="1">
    <location>
        <begin position="1"/>
        <end position="20"/>
    </location>
</feature>
<evidence type="ECO:0000259" key="2">
    <source>
        <dbReference type="Pfam" id="PF00080"/>
    </source>
</evidence>
<dbReference type="PANTHER" id="PTHR10003">
    <property type="entry name" value="SUPEROXIDE DISMUTASE CU-ZN -RELATED"/>
    <property type="match status" value="1"/>
</dbReference>
<reference evidence="3 4" key="1">
    <citation type="journal article" date="2019" name="Environ. Microbiol.">
        <title>At the nexus of three kingdoms: the genome of the mycorrhizal fungus Gigaspora margarita provides insights into plant, endobacterial and fungal interactions.</title>
        <authorList>
            <person name="Venice F."/>
            <person name="Ghignone S."/>
            <person name="Salvioli di Fossalunga A."/>
            <person name="Amselem J."/>
            <person name="Novero M."/>
            <person name="Xianan X."/>
            <person name="Sedzielewska Toro K."/>
            <person name="Morin E."/>
            <person name="Lipzen A."/>
            <person name="Grigoriev I.V."/>
            <person name="Henrissat B."/>
            <person name="Martin F.M."/>
            <person name="Bonfante P."/>
        </authorList>
    </citation>
    <scope>NUCLEOTIDE SEQUENCE [LARGE SCALE GENOMIC DNA]</scope>
    <source>
        <strain evidence="3 4">BEG34</strain>
    </source>
</reference>
<feature type="domain" description="Superoxide dismutase copper/zinc binding" evidence="2">
    <location>
        <begin position="36"/>
        <end position="170"/>
    </location>
</feature>
<dbReference type="InterPro" id="IPR036423">
    <property type="entry name" value="SOD-like_Cu/Zn_dom_sf"/>
</dbReference>
<evidence type="ECO:0000313" key="4">
    <source>
        <dbReference type="Proteomes" id="UP000439903"/>
    </source>
</evidence>
<proteinExistence type="predicted"/>
<organism evidence="3 4">
    <name type="scientific">Gigaspora margarita</name>
    <dbReference type="NCBI Taxonomy" id="4874"/>
    <lineage>
        <taxon>Eukaryota</taxon>
        <taxon>Fungi</taxon>
        <taxon>Fungi incertae sedis</taxon>
        <taxon>Mucoromycota</taxon>
        <taxon>Glomeromycotina</taxon>
        <taxon>Glomeromycetes</taxon>
        <taxon>Diversisporales</taxon>
        <taxon>Gigasporaceae</taxon>
        <taxon>Gigaspora</taxon>
    </lineage>
</organism>
<keyword evidence="4" id="KW-1185">Reference proteome</keyword>
<comment type="caution">
    <text evidence="3">The sequence shown here is derived from an EMBL/GenBank/DDBJ whole genome shotgun (WGS) entry which is preliminary data.</text>
</comment>
<dbReference type="Proteomes" id="UP000439903">
    <property type="component" value="Unassembled WGS sequence"/>
</dbReference>
<dbReference type="GO" id="GO:0005507">
    <property type="term" value="F:copper ion binding"/>
    <property type="evidence" value="ECO:0007669"/>
    <property type="project" value="InterPro"/>
</dbReference>
<dbReference type="InterPro" id="IPR001424">
    <property type="entry name" value="SOD_Cu_Zn_dom"/>
</dbReference>
<sequence>MMKLILLVLISFYHLNFVQCSKIASACFTGKYQGITGIITFTEEDYGIRVDVDITGGLTDGPNPYHVHEYSIDYNGSCESAGGHLDPTGVGKVPGYVCNPKMPELCEYGDLSGKYGALPISPSGVADDEYIDPFITLDDPQSGVIGRSIVIHEFQSHPDVSPPRIACANIVSGECVDEYRRSRLWKLPKN</sequence>
<dbReference type="OrthoDB" id="159229at2759"/>
<dbReference type="GO" id="GO:0006801">
    <property type="term" value="P:superoxide metabolic process"/>
    <property type="evidence" value="ECO:0007669"/>
    <property type="project" value="InterPro"/>
</dbReference>
<keyword evidence="1" id="KW-0732">Signal</keyword>
<dbReference type="Gene3D" id="2.60.40.200">
    <property type="entry name" value="Superoxide dismutase, copper/zinc binding domain"/>
    <property type="match status" value="1"/>
</dbReference>
<evidence type="ECO:0000256" key="1">
    <source>
        <dbReference type="SAM" id="SignalP"/>
    </source>
</evidence>
<evidence type="ECO:0000313" key="3">
    <source>
        <dbReference type="EMBL" id="KAF0408815.1"/>
    </source>
</evidence>
<dbReference type="InterPro" id="IPR024134">
    <property type="entry name" value="SOD_Cu/Zn_/chaperone"/>
</dbReference>
<name>A0A8H3X5A0_GIGMA</name>
<feature type="chain" id="PRO_5034616979" evidence="1">
    <location>
        <begin position="21"/>
        <end position="190"/>
    </location>
</feature>
<dbReference type="EMBL" id="WTPW01001891">
    <property type="protein sequence ID" value="KAF0408815.1"/>
    <property type="molecule type" value="Genomic_DNA"/>
</dbReference>
<dbReference type="SUPFAM" id="SSF49329">
    <property type="entry name" value="Cu,Zn superoxide dismutase-like"/>
    <property type="match status" value="1"/>
</dbReference>